<gene>
    <name evidence="1" type="ORF">VICG_00606</name>
</gene>
<dbReference type="HOGENOM" id="CLU_396483_0_0_1"/>
<evidence type="ECO:0000313" key="1">
    <source>
        <dbReference type="EMBL" id="ELA42507.1"/>
    </source>
</evidence>
<dbReference type="RefSeq" id="XP_007604058.1">
    <property type="nucleotide sequence ID" value="XM_007603996.1"/>
</dbReference>
<organism evidence="1 2">
    <name type="scientific">Vittaforma corneae (strain ATCC 50505)</name>
    <name type="common">Microsporidian parasite</name>
    <name type="synonym">Nosema corneum</name>
    <dbReference type="NCBI Taxonomy" id="993615"/>
    <lineage>
        <taxon>Eukaryota</taxon>
        <taxon>Fungi</taxon>
        <taxon>Fungi incertae sedis</taxon>
        <taxon>Microsporidia</taxon>
        <taxon>Nosematidae</taxon>
        <taxon>Vittaforma</taxon>
    </lineage>
</organism>
<dbReference type="EMBL" id="JH370132">
    <property type="protein sequence ID" value="ELA42507.1"/>
    <property type="molecule type" value="Genomic_DNA"/>
</dbReference>
<accession>L2GQA4</accession>
<dbReference type="VEuPathDB" id="MicrosporidiaDB:VICG_00606"/>
<evidence type="ECO:0000313" key="2">
    <source>
        <dbReference type="Proteomes" id="UP000011082"/>
    </source>
</evidence>
<dbReference type="InParanoid" id="L2GQA4"/>
<name>L2GQA4_VITCO</name>
<sequence>MLCLIMKTFRHTQYLYLISMEKLLYFSAPQQCPFKMDTQNSDERKNIQINIFESMQIDFKPEKLKKRRKVDDYDYNDPFLESFEGEFDVVELECKLENFFVYKGKITEDPKKIARKYNNSLKKQKLVDTIQNNEQEFNEDSSKMLQFEFEKRLIKSINQSCKYRKDPRFDNALIWMVFIRSTFSEFERYLKHKIIFAFKQEGYLSTLNCSSVLENDFETEFKSLHSKIESCFKNYMECASCDKNFSIDMKNFEKLKDELFVDEMIEFIILYIAFYVCKTEKSVKHVKNLAIEYLSTILPEKCTNKTKIKHYIFKNICLKVESSGYDLEKVLAGQFMLKECNSKSAISTKNDNQITKAKKIDTSIDSESMKSIQDLNAYIKPESNYPAVKSSRKVKSNAERVPQKTKKVMPKCSQAFDIPKSQMLNSSSRYKSYLTDSVDNSGSISSINIFEPSFNENSVSIGTDLNPSSNSINLLSGSGNSIFSNICTKEKKNKQYSPPTFPVFSTSFLNTNHFKLNNSGKNEKIVMIESSLENTIPSIGDIHINNKLKGFLEYINPIHSIDENAIYNANDINNVDSLKGSSEFINPVQLTNDKPIDNKLLSYIATDGLSRKYENNESLDSTLNGVGQFINLAAYSDDKNLEILHNNECVNDHEVCKNTFDMPEKNLLTLSTNLNSTVIEDSSQDEDNHLTFNSN</sequence>
<dbReference type="AlphaFoldDB" id="L2GQA4"/>
<dbReference type="OrthoDB" id="2196297at2759"/>
<dbReference type="GeneID" id="19881323"/>
<protein>
    <submittedName>
        <fullName evidence="1">Uncharacterized protein</fullName>
    </submittedName>
</protein>
<keyword evidence="2" id="KW-1185">Reference proteome</keyword>
<proteinExistence type="predicted"/>
<dbReference type="Proteomes" id="UP000011082">
    <property type="component" value="Unassembled WGS sequence"/>
</dbReference>
<reference evidence="2" key="1">
    <citation type="submission" date="2011-05" db="EMBL/GenBank/DDBJ databases">
        <title>The genome sequence of Vittaforma corneae strain ATCC 50505.</title>
        <authorList>
            <consortium name="The Broad Institute Genome Sequencing Platform"/>
            <person name="Cuomo C."/>
            <person name="Didier E."/>
            <person name="Bowers L."/>
            <person name="Young S.K."/>
            <person name="Zeng Q."/>
            <person name="Gargeya S."/>
            <person name="Fitzgerald M."/>
            <person name="Haas B."/>
            <person name="Abouelleil A."/>
            <person name="Alvarado L."/>
            <person name="Arachchi H.M."/>
            <person name="Berlin A."/>
            <person name="Chapman S.B."/>
            <person name="Gearin G."/>
            <person name="Goldberg J."/>
            <person name="Griggs A."/>
            <person name="Gujja S."/>
            <person name="Hansen M."/>
            <person name="Heiman D."/>
            <person name="Howarth C."/>
            <person name="Larimer J."/>
            <person name="Lui A."/>
            <person name="MacDonald P.J.P."/>
            <person name="McCowen C."/>
            <person name="Montmayeur A."/>
            <person name="Murphy C."/>
            <person name="Neiman D."/>
            <person name="Pearson M."/>
            <person name="Priest M."/>
            <person name="Roberts A."/>
            <person name="Saif S."/>
            <person name="Shea T."/>
            <person name="Sisk P."/>
            <person name="Stolte C."/>
            <person name="Sykes S."/>
            <person name="Wortman J."/>
            <person name="Nusbaum C."/>
            <person name="Birren B."/>
        </authorList>
    </citation>
    <scope>NUCLEOTIDE SEQUENCE [LARGE SCALE GENOMIC DNA]</scope>
    <source>
        <strain evidence="2">ATCC 50505</strain>
    </source>
</reference>